<dbReference type="Gene3D" id="1.10.357.10">
    <property type="entry name" value="Tetracycline Repressor, domain 2"/>
    <property type="match status" value="1"/>
</dbReference>
<dbReference type="InterPro" id="IPR050109">
    <property type="entry name" value="HTH-type_TetR-like_transc_reg"/>
</dbReference>
<dbReference type="SUPFAM" id="SSF46689">
    <property type="entry name" value="Homeodomain-like"/>
    <property type="match status" value="1"/>
</dbReference>
<keyword evidence="1 2" id="KW-0238">DNA-binding</keyword>
<dbReference type="PANTHER" id="PTHR30055:SF226">
    <property type="entry name" value="HTH-TYPE TRANSCRIPTIONAL REGULATOR PKSA"/>
    <property type="match status" value="1"/>
</dbReference>
<dbReference type="RefSeq" id="WP_307250687.1">
    <property type="nucleotide sequence ID" value="NZ_JAUSQZ010000001.1"/>
</dbReference>
<keyword evidence="5" id="KW-1185">Reference proteome</keyword>
<dbReference type="PRINTS" id="PR00455">
    <property type="entry name" value="HTHTETR"/>
</dbReference>
<dbReference type="PROSITE" id="PS50977">
    <property type="entry name" value="HTH_TETR_2"/>
    <property type="match status" value="1"/>
</dbReference>
<dbReference type="Pfam" id="PF00440">
    <property type="entry name" value="TetR_N"/>
    <property type="match status" value="1"/>
</dbReference>
<feature type="DNA-binding region" description="H-T-H motif" evidence="2">
    <location>
        <begin position="38"/>
        <end position="57"/>
    </location>
</feature>
<comment type="caution">
    <text evidence="4">The sequence shown here is derived from an EMBL/GenBank/DDBJ whole genome shotgun (WGS) entry which is preliminary data.</text>
</comment>
<dbReference type="PANTHER" id="PTHR30055">
    <property type="entry name" value="HTH-TYPE TRANSCRIPTIONAL REGULATOR RUTR"/>
    <property type="match status" value="1"/>
</dbReference>
<evidence type="ECO:0000313" key="4">
    <source>
        <dbReference type="EMBL" id="MDP9831176.1"/>
    </source>
</evidence>
<dbReference type="InterPro" id="IPR001647">
    <property type="entry name" value="HTH_TetR"/>
</dbReference>
<sequence length="202" mass="22216">MVKEAGKGRRAEYAEQTRQAILEAARELFVEQGYFATKVDEIARTARVAPATVYAVGGGKSGLLRALLLSGTETDDIDGILTRITTADDPHDLIAYLARSTREKFEGWSSLMRQVAAAAPQEPAVRESQEIAHRALRHGLDLGARRLGELGALAVPVERAADILWLNLCNAAYFIRTDDLGWSLDESEQWLTRTLPQQLLTA</sequence>
<evidence type="ECO:0000259" key="3">
    <source>
        <dbReference type="PROSITE" id="PS50977"/>
    </source>
</evidence>
<accession>A0ABT9PEP4</accession>
<dbReference type="EMBL" id="JAUSQZ010000001">
    <property type="protein sequence ID" value="MDP9831176.1"/>
    <property type="molecule type" value="Genomic_DNA"/>
</dbReference>
<proteinExistence type="predicted"/>
<evidence type="ECO:0000256" key="2">
    <source>
        <dbReference type="PROSITE-ProRule" id="PRU00335"/>
    </source>
</evidence>
<evidence type="ECO:0000256" key="1">
    <source>
        <dbReference type="ARBA" id="ARBA00023125"/>
    </source>
</evidence>
<gene>
    <name evidence="4" type="ORF">J2S57_006925</name>
</gene>
<organism evidence="4 5">
    <name type="scientific">Kineosporia succinea</name>
    <dbReference type="NCBI Taxonomy" id="84632"/>
    <lineage>
        <taxon>Bacteria</taxon>
        <taxon>Bacillati</taxon>
        <taxon>Actinomycetota</taxon>
        <taxon>Actinomycetes</taxon>
        <taxon>Kineosporiales</taxon>
        <taxon>Kineosporiaceae</taxon>
        <taxon>Kineosporia</taxon>
    </lineage>
</organism>
<feature type="domain" description="HTH tetR-type" evidence="3">
    <location>
        <begin position="15"/>
        <end position="75"/>
    </location>
</feature>
<protein>
    <submittedName>
        <fullName evidence="4">AcrR family transcriptional regulator</fullName>
    </submittedName>
</protein>
<dbReference type="Proteomes" id="UP001235712">
    <property type="component" value="Unassembled WGS sequence"/>
</dbReference>
<reference evidence="4 5" key="1">
    <citation type="submission" date="2023-07" db="EMBL/GenBank/DDBJ databases">
        <title>Sequencing the genomes of 1000 actinobacteria strains.</title>
        <authorList>
            <person name="Klenk H.-P."/>
        </authorList>
    </citation>
    <scope>NUCLEOTIDE SEQUENCE [LARGE SCALE GENOMIC DNA]</scope>
    <source>
        <strain evidence="4 5">DSM 44388</strain>
    </source>
</reference>
<dbReference type="InterPro" id="IPR009057">
    <property type="entry name" value="Homeodomain-like_sf"/>
</dbReference>
<evidence type="ECO:0000313" key="5">
    <source>
        <dbReference type="Proteomes" id="UP001235712"/>
    </source>
</evidence>
<name>A0ABT9PEP4_9ACTN</name>